<evidence type="ECO:0000256" key="1">
    <source>
        <dbReference type="ARBA" id="ARBA00004496"/>
    </source>
</evidence>
<dbReference type="Gene3D" id="3.40.50.300">
    <property type="entry name" value="P-loop containing nucleotide triphosphate hydrolases"/>
    <property type="match status" value="1"/>
</dbReference>
<keyword evidence="4" id="KW-0963">Cytoplasm</keyword>
<comment type="subcellular location">
    <subcellularLocation>
        <location evidence="1">Cytoplasm</location>
    </subcellularLocation>
</comment>
<evidence type="ECO:0000256" key="6">
    <source>
        <dbReference type="ARBA" id="ARBA00022723"/>
    </source>
</evidence>
<dbReference type="GO" id="GO:0002949">
    <property type="term" value="P:tRNA threonylcarbamoyladenosine modification"/>
    <property type="evidence" value="ECO:0007669"/>
    <property type="project" value="InterPro"/>
</dbReference>
<keyword evidence="8" id="KW-0067">ATP-binding</keyword>
<proteinExistence type="inferred from homology"/>
<dbReference type="EMBL" id="CP158255">
    <property type="protein sequence ID" value="XDJ49844.1"/>
    <property type="molecule type" value="Genomic_DNA"/>
</dbReference>
<name>A0AB39D732_9BURK</name>
<evidence type="ECO:0000256" key="8">
    <source>
        <dbReference type="ARBA" id="ARBA00022840"/>
    </source>
</evidence>
<comment type="similarity">
    <text evidence="2">Belongs to the TsaE family.</text>
</comment>
<accession>A0AB39D732</accession>
<evidence type="ECO:0000256" key="10">
    <source>
        <dbReference type="ARBA" id="ARBA00032441"/>
    </source>
</evidence>
<dbReference type="RefSeq" id="WP_368646797.1">
    <property type="nucleotide sequence ID" value="NZ_CP158255.1"/>
</dbReference>
<protein>
    <recommendedName>
        <fullName evidence="3">tRNA threonylcarbamoyladenosine biosynthesis protein TsaE</fullName>
    </recommendedName>
    <alternativeName>
        <fullName evidence="10">t(6)A37 threonylcarbamoyladenosine biosynthesis protein TsaE</fullName>
    </alternativeName>
</protein>
<keyword evidence="9" id="KW-0460">Magnesium</keyword>
<evidence type="ECO:0000256" key="7">
    <source>
        <dbReference type="ARBA" id="ARBA00022741"/>
    </source>
</evidence>
<keyword evidence="7" id="KW-0547">Nucleotide-binding</keyword>
<dbReference type="PANTHER" id="PTHR33540:SF2">
    <property type="entry name" value="TRNA THREONYLCARBAMOYLADENOSINE BIOSYNTHESIS PROTEIN TSAE"/>
    <property type="match status" value="1"/>
</dbReference>
<dbReference type="NCBIfam" id="TIGR00150">
    <property type="entry name" value="T6A_YjeE"/>
    <property type="match status" value="1"/>
</dbReference>
<evidence type="ECO:0000256" key="9">
    <source>
        <dbReference type="ARBA" id="ARBA00022842"/>
    </source>
</evidence>
<dbReference type="GO" id="GO:0005524">
    <property type="term" value="F:ATP binding"/>
    <property type="evidence" value="ECO:0007669"/>
    <property type="project" value="UniProtKB-KW"/>
</dbReference>
<organism evidence="11">
    <name type="scientific">Castellaniella ginsengisoli</name>
    <dbReference type="NCBI Taxonomy" id="546114"/>
    <lineage>
        <taxon>Bacteria</taxon>
        <taxon>Pseudomonadati</taxon>
        <taxon>Pseudomonadota</taxon>
        <taxon>Betaproteobacteria</taxon>
        <taxon>Burkholderiales</taxon>
        <taxon>Alcaligenaceae</taxon>
        <taxon>Castellaniella</taxon>
    </lineage>
</organism>
<evidence type="ECO:0000313" key="11">
    <source>
        <dbReference type="EMBL" id="XDJ49844.1"/>
    </source>
</evidence>
<dbReference type="AlphaFoldDB" id="A0AB39D732"/>
<dbReference type="InterPro" id="IPR027417">
    <property type="entry name" value="P-loop_NTPase"/>
</dbReference>
<dbReference type="InterPro" id="IPR003442">
    <property type="entry name" value="T6A_TsaE"/>
</dbReference>
<reference evidence="11" key="1">
    <citation type="submission" date="2024-05" db="EMBL/GenBank/DDBJ databases">
        <authorList>
            <person name="Luo Y.-C."/>
            <person name="Nicholds J."/>
            <person name="Mortimer T."/>
            <person name="Maboni G."/>
        </authorList>
    </citation>
    <scope>NUCLEOTIDE SEQUENCE</scope>
    <source>
        <strain evidence="11">151108</strain>
    </source>
</reference>
<keyword evidence="5" id="KW-0819">tRNA processing</keyword>
<keyword evidence="6" id="KW-0479">Metal-binding</keyword>
<dbReference type="SUPFAM" id="SSF52540">
    <property type="entry name" value="P-loop containing nucleoside triphosphate hydrolases"/>
    <property type="match status" value="1"/>
</dbReference>
<evidence type="ECO:0000256" key="5">
    <source>
        <dbReference type="ARBA" id="ARBA00022694"/>
    </source>
</evidence>
<dbReference type="GO" id="GO:0005737">
    <property type="term" value="C:cytoplasm"/>
    <property type="evidence" value="ECO:0007669"/>
    <property type="project" value="UniProtKB-SubCell"/>
</dbReference>
<evidence type="ECO:0000256" key="2">
    <source>
        <dbReference type="ARBA" id="ARBA00007599"/>
    </source>
</evidence>
<dbReference type="Pfam" id="PF02367">
    <property type="entry name" value="TsaE"/>
    <property type="match status" value="1"/>
</dbReference>
<evidence type="ECO:0000256" key="3">
    <source>
        <dbReference type="ARBA" id="ARBA00019010"/>
    </source>
</evidence>
<dbReference type="PANTHER" id="PTHR33540">
    <property type="entry name" value="TRNA THREONYLCARBAMOYLADENOSINE BIOSYNTHESIS PROTEIN TSAE"/>
    <property type="match status" value="1"/>
</dbReference>
<evidence type="ECO:0000256" key="4">
    <source>
        <dbReference type="ARBA" id="ARBA00022490"/>
    </source>
</evidence>
<dbReference type="GO" id="GO:0046872">
    <property type="term" value="F:metal ion binding"/>
    <property type="evidence" value="ECO:0007669"/>
    <property type="project" value="UniProtKB-KW"/>
</dbReference>
<gene>
    <name evidence="11" type="primary">tsaE</name>
    <name evidence="11" type="ORF">ABRZ09_11505</name>
</gene>
<sequence>MTSAPPPPLDWPLPDEDATGVLAQRLAALACGRVPGGPAAGGRIHLRGELGAGKTSLARALLRAGGVTGRIKSPSYALLESYNVSNLYFYHFDFYRFSDAHEWRDAGFDELLGEHAVVLIEWPEQAGTRLPPPDLDIRLDYAGDGRHARLTACSEKGQQWLTHLDPSRR</sequence>